<dbReference type="EMBL" id="LR861807">
    <property type="protein sequence ID" value="CAD1790598.1"/>
    <property type="molecule type" value="Genomic_DNA"/>
</dbReference>
<dbReference type="GO" id="GO:0004386">
    <property type="term" value="F:helicase activity"/>
    <property type="evidence" value="ECO:0007669"/>
    <property type="project" value="UniProtKB-KW"/>
</dbReference>
<dbReference type="REBASE" id="409205">
    <property type="entry name" value="Xar427ORF1653P"/>
</dbReference>
<gene>
    <name evidence="3" type="ORF">XSP_001640</name>
    <name evidence="2" type="ORF">XSP_001654</name>
</gene>
<proteinExistence type="predicted"/>
<dbReference type="InterPro" id="IPR027417">
    <property type="entry name" value="P-loop_NTPase"/>
</dbReference>
<dbReference type="GO" id="GO:0005829">
    <property type="term" value="C:cytosol"/>
    <property type="evidence" value="ECO:0007669"/>
    <property type="project" value="TreeGrafter"/>
</dbReference>
<keyword evidence="2" id="KW-0547">Nucleotide-binding</keyword>
<dbReference type="Proteomes" id="UP000514411">
    <property type="component" value="Chromosome"/>
</dbReference>
<organism evidence="2">
    <name type="scientific">Xanthomonas campestris pv. juglandis</name>
    <name type="common">Xanthomonas arboricola pv. juglandis</name>
    <dbReference type="NCBI Taxonomy" id="195709"/>
    <lineage>
        <taxon>Bacteria</taxon>
        <taxon>Pseudomonadati</taxon>
        <taxon>Pseudomonadota</taxon>
        <taxon>Gammaproteobacteria</taxon>
        <taxon>Lysobacterales</taxon>
        <taxon>Lysobacteraceae</taxon>
        <taxon>Xanthomonas</taxon>
    </lineage>
</organism>
<dbReference type="InterPro" id="IPR050742">
    <property type="entry name" value="Helicase_Restrict-Modif_Enz"/>
</dbReference>
<keyword evidence="2" id="KW-0347">Helicase</keyword>
<evidence type="ECO:0000313" key="2">
    <source>
        <dbReference type="EMBL" id="CAD0323269.1"/>
    </source>
</evidence>
<evidence type="ECO:0000313" key="3">
    <source>
        <dbReference type="EMBL" id="CAD1790598.1"/>
    </source>
</evidence>
<keyword evidence="2" id="KW-0067">ATP-binding</keyword>
<dbReference type="REBASE" id="485960">
    <property type="entry name" value="Xari3ORF1639P"/>
</dbReference>
<dbReference type="OrthoDB" id="9804145at2"/>
<protein>
    <submittedName>
        <fullName evidence="2">DEAD/DEAH box helicase family protein</fullName>
    </submittedName>
</protein>
<dbReference type="Pfam" id="PF04851">
    <property type="entry name" value="ResIII"/>
    <property type="match status" value="1"/>
</dbReference>
<evidence type="ECO:0000259" key="1">
    <source>
        <dbReference type="Pfam" id="PF04851"/>
    </source>
</evidence>
<feature type="domain" description="Helicase/UvrB N-terminal" evidence="1">
    <location>
        <begin position="4"/>
        <end position="242"/>
    </location>
</feature>
<sequence length="883" mass="97456">MALSLKVYQQRALSSLAQFLEDARLTGPARAFDKNVDPGLTTQYKAMPDLEATPYVCLRIPTGGGKTVMGAHIIQAAGDAYLEREFPLVIWMVPTTQIKTQTLEAFKNPRHPYRQELDEAFGGKVAVFDVEDFTHIRPADLGTKACVVISTMASLRVEERDDRNVYKHHEDLEPHFGGSVADLNYLEKNKAGKAIASFANLLKLHGPLVITDEAHNANTPLSYQVYERLGAKVVVELTATPEASKSNVLVSVSAFELKGADMIKFPVVLKEHVGQWEVAVGSAVARRNELGKTALGEPDYIRPILLIQAENAKGTATVEEVRKHLIDNEKVPEKAIAIATGDQREIDGVDLFAKDCPIEVIITKQALKEGWDCSFAYVFCSVAQVKSDKDIQQLLGRVLRMPYATRRKQDVMNKAYAHVITTAFNLAAAELTKSLIDIGFNPLEAVGAVLPDPTPGPGLDLQGGKVNPVPVTPKTTIAVSKQPDLTDVPARDQASVVFTPNEEGKGGSVEITGEVDESTVEAINQAVPAKEREEVAATIERHQIAAKAVKAPSQNGVVFSVPRLGVMEQGELEFLESGAVPAGFTWDLLAYPPDLTSLKFNADSQTFEVDLVDSKVSYTKIDDDVNTYLPGFAKDRTQADLVGWLDQKIRDPGVKQPVLREWLRRAISGLADDRGFSLSQLLNGQFVLRRKLGEQLQIAKAEALKDGFQQALFGSDVDIVVSDEPDAMFTYPADMTQYPAHSYYQGGTYRFRKHYYPFVGDLQWKTAGGKVGEEFLCAQAIDQLDEVEFWVRNLVDKSQFWMPTSKQRTYPDFVARLKDGRLLVVEYKGGDRYTADSEKEKRMIGELWATKSKGKGIYLMAQLKDEKGNSVTEQLQAAIQKEG</sequence>
<dbReference type="AlphaFoldDB" id="A0A7U7DB48"/>
<dbReference type="RefSeq" id="WP_053054408.1">
    <property type="nucleotide sequence ID" value="NZ_LR861807.1"/>
</dbReference>
<name>A0A7U7DB48_XANCJ</name>
<dbReference type="GO" id="GO:0005524">
    <property type="term" value="F:ATP binding"/>
    <property type="evidence" value="ECO:0007669"/>
    <property type="project" value="InterPro"/>
</dbReference>
<dbReference type="Gene3D" id="3.40.50.300">
    <property type="entry name" value="P-loop containing nucleotide triphosphate hydrolases"/>
    <property type="match status" value="2"/>
</dbReference>
<reference evidence="2 4" key="1">
    <citation type="submission" date="2020-07" db="EMBL/GenBank/DDBJ databases">
        <authorList>
            <person name="Teixeira M."/>
        </authorList>
    </citation>
    <scope>NUCLEOTIDE SEQUENCE</scope>
    <source>
        <strain evidence="3">3</strain>
        <strain evidence="2">Xanthomonas arboricola pv. juglandis CPBF 427</strain>
    </source>
</reference>
<dbReference type="PANTHER" id="PTHR47396">
    <property type="entry name" value="TYPE I RESTRICTION ENZYME ECOKI R PROTEIN"/>
    <property type="match status" value="1"/>
</dbReference>
<dbReference type="GO" id="GO:0003677">
    <property type="term" value="F:DNA binding"/>
    <property type="evidence" value="ECO:0007669"/>
    <property type="project" value="InterPro"/>
</dbReference>
<dbReference type="InterPro" id="IPR006935">
    <property type="entry name" value="Helicase/UvrB_N"/>
</dbReference>
<dbReference type="EMBL" id="LR824643">
    <property type="protein sequence ID" value="CAD0323269.1"/>
    <property type="molecule type" value="Genomic_DNA"/>
</dbReference>
<evidence type="ECO:0000313" key="4">
    <source>
        <dbReference type="Proteomes" id="UP000514411"/>
    </source>
</evidence>
<keyword evidence="2" id="KW-0378">Hydrolase</keyword>
<dbReference type="GO" id="GO:0016787">
    <property type="term" value="F:hydrolase activity"/>
    <property type="evidence" value="ECO:0007669"/>
    <property type="project" value="InterPro"/>
</dbReference>
<accession>A0A7U7DB48</accession>
<dbReference type="PANTHER" id="PTHR47396:SF1">
    <property type="entry name" value="ATP-DEPENDENT HELICASE IRC3-RELATED"/>
    <property type="match status" value="1"/>
</dbReference>
<dbReference type="SUPFAM" id="SSF52540">
    <property type="entry name" value="P-loop containing nucleoside triphosphate hydrolases"/>
    <property type="match status" value="2"/>
</dbReference>